<feature type="domain" description="BTB" evidence="2">
    <location>
        <begin position="191"/>
        <end position="272"/>
    </location>
</feature>
<evidence type="ECO:0000313" key="3">
    <source>
        <dbReference type="EMBL" id="OJT06735.1"/>
    </source>
</evidence>
<dbReference type="CDD" id="cd18186">
    <property type="entry name" value="BTB_POZ_ZBTB_KLHL-like"/>
    <property type="match status" value="1"/>
</dbReference>
<dbReference type="InterPro" id="IPR000210">
    <property type="entry name" value="BTB/POZ_dom"/>
</dbReference>
<comment type="caution">
    <text evidence="3">The sequence shown here is derived from an EMBL/GenBank/DDBJ whole genome shotgun (WGS) entry which is preliminary data.</text>
</comment>
<dbReference type="Pfam" id="PF00651">
    <property type="entry name" value="BTB"/>
    <property type="match status" value="1"/>
</dbReference>
<feature type="compositionally biased region" description="Basic and acidic residues" evidence="1">
    <location>
        <begin position="482"/>
        <end position="508"/>
    </location>
</feature>
<feature type="compositionally biased region" description="Gly residues" evidence="1">
    <location>
        <begin position="991"/>
        <end position="1000"/>
    </location>
</feature>
<keyword evidence="4" id="KW-1185">Reference proteome</keyword>
<dbReference type="Proteomes" id="UP000184267">
    <property type="component" value="Unassembled WGS sequence"/>
</dbReference>
<dbReference type="PROSITE" id="PS50097">
    <property type="entry name" value="BTB"/>
    <property type="match status" value="1"/>
</dbReference>
<feature type="compositionally biased region" description="Basic and acidic residues" evidence="1">
    <location>
        <begin position="609"/>
        <end position="628"/>
    </location>
</feature>
<feature type="compositionally biased region" description="Polar residues" evidence="1">
    <location>
        <begin position="629"/>
        <end position="640"/>
    </location>
</feature>
<feature type="compositionally biased region" description="Polar residues" evidence="1">
    <location>
        <begin position="8"/>
        <end position="23"/>
    </location>
</feature>
<dbReference type="AlphaFoldDB" id="A0A1M2VGL7"/>
<feature type="compositionally biased region" description="Low complexity" evidence="1">
    <location>
        <begin position="679"/>
        <end position="689"/>
    </location>
</feature>
<sequence length="1016" mass="109165">MLSLPQPAATTLSSADGNGTATRKTPIVPVPEDSTTLEFLLRLVYPISKSRVQMEDPQKMVPVLQAATKYEMELPVEMITKRLCELVAQSPLQVWAAACRTGFEDVARQAAIDLRTSWARTGAEEALSLLQDLGDMSGISAGDYLRLKQLLNADQSVINRGHLALLTSPLGLAESPTPATPPPFSTRLTSTDVTCRPSSRRGPEVLYPAHRVILSVHSPVLETRLAAQEVSSIEITPDGSLLSPIILDFDEDSDVVSALLKACYDGEEGLPTDLESIAELLRASKKYQMMRIECWARAAWDKAAVDHPLEAYCVAVNHGLRGCAAAAARNILARPIADAYAPVMDVTPALAYHRLLNYHDACRQVVRERLGEVSGRLPAKVYIYRHGFGLNEAATTDVKNALNEFATNPDSVLAWGATKNALLHKTLTKTMSDLFGKTWLRDFVHVLMECVTSVPEAIDSAIDAPQPFPYRDDHYGAPASAPHRESEHVRFDGPERGYPRDDYNEPRRGSRGGPRERRRGGRGRGRWDDRDHFRDRSREFARDPRPRRSRSGSPPGRYGGPGPGPRDARPYSPPPPPGRRDGYGQYGQRPAPGYGPGAVAQASGGGEPELGKDEFGRDLRPESPRDSDTASVQAHQQRSASPLPLGTGSVSTSDRGSVASENAHPAAAPYPQPYPDAPPYAHLYPAGSPVSPPPISPSTSQATAPPLSPVQQHRYPGAGGALEGFDRASFDPSDPASWETLGKAWTATHATMPTQQDLMQFVLGGAAPPAPQQASGSYGAPPPQQQQQQQHQRFQSPPNSQPPPPQQYSQQPYEDDGGPQWQGPDSRQWNTRSQDPRGGGGGWRGGPGGGGGRDNFGGAGRARARGRGDFGRGGYGRGDPGRRGFGREDHGRGDYGGHGHGRGAYSAGGAGHHEQDTDAVVLGGGDDHSWPGQHEHQGPSYGLPPQAYQDQLYREPPPPVPAQPQFQPHAQGPPLAAQGYNAPPMSHEAEGGGGGGGLGGRMQKVGDKWVFVRSAA</sequence>
<dbReference type="InterPro" id="IPR011333">
    <property type="entry name" value="SKP1/BTB/POZ_sf"/>
</dbReference>
<feature type="compositionally biased region" description="Low complexity" evidence="1">
    <location>
        <begin position="785"/>
        <end position="798"/>
    </location>
</feature>
<proteinExistence type="predicted"/>
<feature type="compositionally biased region" description="Basic and acidic residues" evidence="1">
    <location>
        <begin position="925"/>
        <end position="937"/>
    </location>
</feature>
<feature type="compositionally biased region" description="Basic and acidic residues" evidence="1">
    <location>
        <begin position="525"/>
        <end position="546"/>
    </location>
</feature>
<gene>
    <name evidence="3" type="ORF">TRAPUB_2443</name>
</gene>
<dbReference type="EMBL" id="MNAD01001269">
    <property type="protein sequence ID" value="OJT06735.1"/>
    <property type="molecule type" value="Genomic_DNA"/>
</dbReference>
<dbReference type="Gene3D" id="3.30.710.10">
    <property type="entry name" value="Potassium Channel Kv1.1, Chain A"/>
    <property type="match status" value="1"/>
</dbReference>
<feature type="compositionally biased region" description="Gly residues" evidence="1">
    <location>
        <begin position="837"/>
        <end position="860"/>
    </location>
</feature>
<evidence type="ECO:0000259" key="2">
    <source>
        <dbReference type="PROSITE" id="PS50097"/>
    </source>
</evidence>
<feature type="compositionally biased region" description="Polar residues" evidence="1">
    <location>
        <begin position="823"/>
        <end position="833"/>
    </location>
</feature>
<protein>
    <recommendedName>
        <fullName evidence="2">BTB domain-containing protein</fullName>
    </recommendedName>
</protein>
<feature type="region of interest" description="Disordered" evidence="1">
    <location>
        <begin position="469"/>
        <end position="742"/>
    </location>
</feature>
<feature type="region of interest" description="Disordered" evidence="1">
    <location>
        <begin position="1"/>
        <end position="29"/>
    </location>
</feature>
<feature type="compositionally biased region" description="Polar residues" evidence="1">
    <location>
        <begin position="186"/>
        <end position="197"/>
    </location>
</feature>
<dbReference type="STRING" id="154538.A0A1M2VGL7"/>
<name>A0A1M2VGL7_TRAPU</name>
<feature type="compositionally biased region" description="Pro residues" evidence="1">
    <location>
        <begin position="668"/>
        <end position="678"/>
    </location>
</feature>
<dbReference type="SUPFAM" id="SSF54695">
    <property type="entry name" value="POZ domain"/>
    <property type="match status" value="1"/>
</dbReference>
<feature type="region of interest" description="Disordered" evidence="1">
    <location>
        <begin position="174"/>
        <end position="201"/>
    </location>
</feature>
<dbReference type="OrthoDB" id="2756882at2759"/>
<reference evidence="3 4" key="1">
    <citation type="submission" date="2016-10" db="EMBL/GenBank/DDBJ databases">
        <title>Genome sequence of the basidiomycete white-rot fungus Trametes pubescens.</title>
        <authorList>
            <person name="Makela M.R."/>
            <person name="Granchi Z."/>
            <person name="Peng M."/>
            <person name="De Vries R.P."/>
            <person name="Grigoriev I."/>
            <person name="Riley R."/>
            <person name="Hilden K."/>
        </authorList>
    </citation>
    <scope>NUCLEOTIDE SEQUENCE [LARGE SCALE GENOMIC DNA]</scope>
    <source>
        <strain evidence="3 4">FBCC735</strain>
    </source>
</reference>
<feature type="compositionally biased region" description="Low complexity" evidence="1">
    <location>
        <begin position="963"/>
        <end position="974"/>
    </location>
</feature>
<evidence type="ECO:0000256" key="1">
    <source>
        <dbReference type="SAM" id="MobiDB-lite"/>
    </source>
</evidence>
<feature type="compositionally biased region" description="Low complexity" evidence="1">
    <location>
        <begin position="764"/>
        <end position="777"/>
    </location>
</feature>
<feature type="compositionally biased region" description="Basic and acidic residues" evidence="1">
    <location>
        <begin position="879"/>
        <end position="897"/>
    </location>
</feature>
<feature type="region of interest" description="Disordered" evidence="1">
    <location>
        <begin position="759"/>
        <end position="1002"/>
    </location>
</feature>
<evidence type="ECO:0000313" key="4">
    <source>
        <dbReference type="Proteomes" id="UP000184267"/>
    </source>
</evidence>
<accession>A0A1M2VGL7</accession>
<organism evidence="3 4">
    <name type="scientific">Trametes pubescens</name>
    <name type="common">White-rot fungus</name>
    <dbReference type="NCBI Taxonomy" id="154538"/>
    <lineage>
        <taxon>Eukaryota</taxon>
        <taxon>Fungi</taxon>
        <taxon>Dikarya</taxon>
        <taxon>Basidiomycota</taxon>
        <taxon>Agaricomycotina</taxon>
        <taxon>Agaricomycetes</taxon>
        <taxon>Polyporales</taxon>
        <taxon>Polyporaceae</taxon>
        <taxon>Trametes</taxon>
    </lineage>
</organism>